<organism evidence="5 6">
    <name type="scientific">Senegalimassilia faecalis</name>
    <dbReference type="NCBI Taxonomy" id="2509433"/>
    <lineage>
        <taxon>Bacteria</taxon>
        <taxon>Bacillati</taxon>
        <taxon>Actinomycetota</taxon>
        <taxon>Coriobacteriia</taxon>
        <taxon>Coriobacteriales</taxon>
        <taxon>Coriobacteriaceae</taxon>
        <taxon>Senegalimassilia</taxon>
    </lineage>
</organism>
<keyword evidence="3 5" id="KW-0808">Transferase</keyword>
<dbReference type="EC" id="2.7.1.24" evidence="3 4"/>
<dbReference type="Pfam" id="PF01121">
    <property type="entry name" value="CoaE"/>
    <property type="match status" value="1"/>
</dbReference>
<dbReference type="Gene3D" id="3.40.50.300">
    <property type="entry name" value="P-loop containing nucleotide triphosphate hydrolases"/>
    <property type="match status" value="1"/>
</dbReference>
<dbReference type="NCBIfam" id="TIGR00152">
    <property type="entry name" value="dephospho-CoA kinase"/>
    <property type="match status" value="1"/>
</dbReference>
<dbReference type="OrthoDB" id="9812943at2"/>
<name>A0A4Q2K1G3_9ACTN</name>
<keyword evidence="3" id="KW-0963">Cytoplasm</keyword>
<keyword evidence="1 3" id="KW-0547">Nucleotide-binding</keyword>
<comment type="subcellular location">
    <subcellularLocation>
        <location evidence="3">Cytoplasm</location>
    </subcellularLocation>
</comment>
<evidence type="ECO:0000256" key="2">
    <source>
        <dbReference type="ARBA" id="ARBA00022840"/>
    </source>
</evidence>
<dbReference type="GO" id="GO:0005737">
    <property type="term" value="C:cytoplasm"/>
    <property type="evidence" value="ECO:0007669"/>
    <property type="project" value="UniProtKB-SubCell"/>
</dbReference>
<reference evidence="5 6" key="1">
    <citation type="submission" date="2019-01" db="EMBL/GenBank/DDBJ databases">
        <title>Senegalimassilia sp. nov. KGMB04484 isolated human feces.</title>
        <authorList>
            <person name="Han K.-I."/>
            <person name="Kim J.-S."/>
            <person name="Lee K.C."/>
            <person name="Suh M.K."/>
            <person name="Eom M.K."/>
            <person name="Lee J.H."/>
            <person name="Park S.-H."/>
            <person name="Kang S.W."/>
            <person name="Park J.-E."/>
            <person name="Oh B.S."/>
            <person name="Yu S.Y."/>
            <person name="Choi S.-H."/>
            <person name="Lee D.H."/>
            <person name="Yoon H."/>
            <person name="Kim B.-Y."/>
            <person name="Lee J.H."/>
            <person name="Lee J.-S."/>
        </authorList>
    </citation>
    <scope>NUCLEOTIDE SEQUENCE [LARGE SCALE GENOMIC DNA]</scope>
    <source>
        <strain evidence="5 6">KGMB04484</strain>
    </source>
</reference>
<keyword evidence="3" id="KW-0173">Coenzyme A biosynthesis</keyword>
<evidence type="ECO:0000256" key="1">
    <source>
        <dbReference type="ARBA" id="ARBA00022741"/>
    </source>
</evidence>
<keyword evidence="6" id="KW-1185">Reference proteome</keyword>
<gene>
    <name evidence="3 5" type="primary">coaE</name>
    <name evidence="5" type="ORF">ET524_05905</name>
</gene>
<comment type="function">
    <text evidence="3">Catalyzes the phosphorylation of the 3'-hydroxyl group of dephosphocoenzyme A to form coenzyme A.</text>
</comment>
<proteinExistence type="inferred from homology"/>
<evidence type="ECO:0000313" key="5">
    <source>
        <dbReference type="EMBL" id="RXZ55126.1"/>
    </source>
</evidence>
<keyword evidence="2 3" id="KW-0067">ATP-binding</keyword>
<dbReference type="AlphaFoldDB" id="A0A4Q2K1G3"/>
<dbReference type="HAMAP" id="MF_00376">
    <property type="entry name" value="Dephospho_CoA_kinase"/>
    <property type="match status" value="1"/>
</dbReference>
<evidence type="ECO:0000256" key="3">
    <source>
        <dbReference type="HAMAP-Rule" id="MF_00376"/>
    </source>
</evidence>
<evidence type="ECO:0000313" key="6">
    <source>
        <dbReference type="Proteomes" id="UP000293345"/>
    </source>
</evidence>
<dbReference type="UniPathway" id="UPA00241">
    <property type="reaction ID" value="UER00356"/>
</dbReference>
<dbReference type="GO" id="GO:0005524">
    <property type="term" value="F:ATP binding"/>
    <property type="evidence" value="ECO:0007669"/>
    <property type="project" value="UniProtKB-UniRule"/>
</dbReference>
<dbReference type="GO" id="GO:0015937">
    <property type="term" value="P:coenzyme A biosynthetic process"/>
    <property type="evidence" value="ECO:0007669"/>
    <property type="project" value="UniProtKB-UniRule"/>
</dbReference>
<comment type="catalytic activity">
    <reaction evidence="3">
        <text>3'-dephospho-CoA + ATP = ADP + CoA + H(+)</text>
        <dbReference type="Rhea" id="RHEA:18245"/>
        <dbReference type="ChEBI" id="CHEBI:15378"/>
        <dbReference type="ChEBI" id="CHEBI:30616"/>
        <dbReference type="ChEBI" id="CHEBI:57287"/>
        <dbReference type="ChEBI" id="CHEBI:57328"/>
        <dbReference type="ChEBI" id="CHEBI:456216"/>
        <dbReference type="EC" id="2.7.1.24"/>
    </reaction>
</comment>
<dbReference type="CDD" id="cd02022">
    <property type="entry name" value="DPCK"/>
    <property type="match status" value="1"/>
</dbReference>
<dbReference type="InterPro" id="IPR001977">
    <property type="entry name" value="Depp_CoAkinase"/>
</dbReference>
<dbReference type="InterPro" id="IPR027417">
    <property type="entry name" value="P-loop_NTPase"/>
</dbReference>
<comment type="pathway">
    <text evidence="3">Cofactor biosynthesis; coenzyme A biosynthesis; CoA from (R)-pantothenate: step 5/5.</text>
</comment>
<sequence length="200" mass="22291">MKKLFIIGGMGSGKSTARKVLAEQGVPFIDLDKVGHDVLEWDTVKDDLVEAFGADILGPDGRVVRSKVAAKAFTTPAETRKLNRISMPRIEESFTDQLDELEREGNKAVVVEYSVFKNRQTSMANGADVVIAVLAPLDARIERAVKSGWDETDVRNRIARQISDAERIEQADVVFNNDGTPDQLREKVIAWWTEYAKTLD</sequence>
<protein>
    <recommendedName>
        <fullName evidence="3 4">Dephospho-CoA kinase</fullName>
        <ecNumber evidence="3 4">2.7.1.24</ecNumber>
    </recommendedName>
    <alternativeName>
        <fullName evidence="3">Dephosphocoenzyme A kinase</fullName>
    </alternativeName>
</protein>
<evidence type="ECO:0000256" key="4">
    <source>
        <dbReference type="NCBIfam" id="TIGR00152"/>
    </source>
</evidence>
<dbReference type="SUPFAM" id="SSF52540">
    <property type="entry name" value="P-loop containing nucleoside triphosphate hydrolases"/>
    <property type="match status" value="1"/>
</dbReference>
<accession>A0A4Q2K1G3</accession>
<comment type="caution">
    <text evidence="5">The sequence shown here is derived from an EMBL/GenBank/DDBJ whole genome shotgun (WGS) entry which is preliminary data.</text>
</comment>
<dbReference type="PANTHER" id="PTHR10695:SF46">
    <property type="entry name" value="BIFUNCTIONAL COENZYME A SYNTHASE-RELATED"/>
    <property type="match status" value="1"/>
</dbReference>
<dbReference type="GO" id="GO:0004140">
    <property type="term" value="F:dephospho-CoA kinase activity"/>
    <property type="evidence" value="ECO:0007669"/>
    <property type="project" value="UniProtKB-UniRule"/>
</dbReference>
<dbReference type="Proteomes" id="UP000293345">
    <property type="component" value="Unassembled WGS sequence"/>
</dbReference>
<dbReference type="EMBL" id="SDPW01000001">
    <property type="protein sequence ID" value="RXZ55126.1"/>
    <property type="molecule type" value="Genomic_DNA"/>
</dbReference>
<keyword evidence="3 5" id="KW-0418">Kinase</keyword>
<dbReference type="PROSITE" id="PS51219">
    <property type="entry name" value="DPCK"/>
    <property type="match status" value="1"/>
</dbReference>
<feature type="binding site" evidence="3">
    <location>
        <begin position="11"/>
        <end position="16"/>
    </location>
    <ligand>
        <name>ATP</name>
        <dbReference type="ChEBI" id="CHEBI:30616"/>
    </ligand>
</feature>
<dbReference type="PANTHER" id="PTHR10695">
    <property type="entry name" value="DEPHOSPHO-COA KINASE-RELATED"/>
    <property type="match status" value="1"/>
</dbReference>
<comment type="similarity">
    <text evidence="3">Belongs to the CoaE family.</text>
</comment>